<dbReference type="Gene3D" id="1.20.200.10">
    <property type="entry name" value="Fumarase/aspartase (Central domain)"/>
    <property type="match status" value="1"/>
</dbReference>
<dbReference type="Proteomes" id="UP000620075">
    <property type="component" value="Unassembled WGS sequence"/>
</dbReference>
<dbReference type="HAMAP" id="MF_00006">
    <property type="entry name" value="Arg_succ_lyase"/>
    <property type="match status" value="1"/>
</dbReference>
<gene>
    <name evidence="5 8" type="primary">argH</name>
    <name evidence="8" type="ORF">JF888_00665</name>
</gene>
<dbReference type="NCBIfam" id="TIGR00838">
    <property type="entry name" value="argH"/>
    <property type="match status" value="1"/>
</dbReference>
<dbReference type="AlphaFoldDB" id="A0A934NG58"/>
<dbReference type="CDD" id="cd01359">
    <property type="entry name" value="Argininosuccinate_lyase"/>
    <property type="match status" value="1"/>
</dbReference>
<dbReference type="PANTHER" id="PTHR43814">
    <property type="entry name" value="ARGININOSUCCINATE LYASE"/>
    <property type="match status" value="1"/>
</dbReference>
<evidence type="ECO:0000259" key="7">
    <source>
        <dbReference type="Pfam" id="PF14698"/>
    </source>
</evidence>
<keyword evidence="5" id="KW-0963">Cytoplasm</keyword>
<name>A0A934NG58_9BACT</name>
<dbReference type="RefSeq" id="WP_338176060.1">
    <property type="nucleotide sequence ID" value="NZ_JAEKNQ010000006.1"/>
</dbReference>
<organism evidence="8 9">
    <name type="scientific">Candidatus Dormiibacter inghamiae</name>
    <dbReference type="NCBI Taxonomy" id="3127013"/>
    <lineage>
        <taxon>Bacteria</taxon>
        <taxon>Bacillati</taxon>
        <taxon>Candidatus Dormiibacterota</taxon>
        <taxon>Candidatus Dormibacteria</taxon>
        <taxon>Candidatus Dormibacterales</taxon>
        <taxon>Candidatus Dormibacteraceae</taxon>
        <taxon>Candidatus Dormiibacter</taxon>
    </lineage>
</organism>
<dbReference type="EC" id="4.3.2.1" evidence="2 5"/>
<evidence type="ECO:0000256" key="5">
    <source>
        <dbReference type="HAMAP-Rule" id="MF_00006"/>
    </source>
</evidence>
<comment type="similarity">
    <text evidence="5">Belongs to the lyase 1 family. Argininosuccinate lyase subfamily.</text>
</comment>
<dbReference type="InterPro" id="IPR022761">
    <property type="entry name" value="Fumarate_lyase_N"/>
</dbReference>
<dbReference type="InterPro" id="IPR024083">
    <property type="entry name" value="Fumarase/histidase_N"/>
</dbReference>
<keyword evidence="3 5" id="KW-0055">Arginine biosynthesis</keyword>
<dbReference type="PRINTS" id="PR00149">
    <property type="entry name" value="FUMRATELYASE"/>
</dbReference>
<dbReference type="InterPro" id="IPR020557">
    <property type="entry name" value="Fumarate_lyase_CS"/>
</dbReference>
<dbReference type="GO" id="GO:0004056">
    <property type="term" value="F:argininosuccinate lyase activity"/>
    <property type="evidence" value="ECO:0007669"/>
    <property type="project" value="UniProtKB-UniRule"/>
</dbReference>
<evidence type="ECO:0000256" key="1">
    <source>
        <dbReference type="ARBA" id="ARBA00004941"/>
    </source>
</evidence>
<evidence type="ECO:0000256" key="4">
    <source>
        <dbReference type="ARBA" id="ARBA00023239"/>
    </source>
</evidence>
<dbReference type="GO" id="GO:0005829">
    <property type="term" value="C:cytosol"/>
    <property type="evidence" value="ECO:0007669"/>
    <property type="project" value="TreeGrafter"/>
</dbReference>
<evidence type="ECO:0000313" key="8">
    <source>
        <dbReference type="EMBL" id="MBJ7601702.1"/>
    </source>
</evidence>
<comment type="caution">
    <text evidence="8">The sequence shown here is derived from an EMBL/GenBank/DDBJ whole genome shotgun (WGS) entry which is preliminary data.</text>
</comment>
<dbReference type="GO" id="GO:0042450">
    <property type="term" value="P:L-arginine biosynthetic process via ornithine"/>
    <property type="evidence" value="ECO:0007669"/>
    <property type="project" value="UniProtKB-UniRule"/>
</dbReference>
<dbReference type="PRINTS" id="PR00145">
    <property type="entry name" value="ARGSUCLYASE"/>
</dbReference>
<dbReference type="InterPro" id="IPR029419">
    <property type="entry name" value="Arg_succ_lyase_C"/>
</dbReference>
<dbReference type="PANTHER" id="PTHR43814:SF1">
    <property type="entry name" value="ARGININOSUCCINATE LYASE"/>
    <property type="match status" value="1"/>
</dbReference>
<protein>
    <recommendedName>
        <fullName evidence="2 5">Argininosuccinate lyase</fullName>
        <shortName evidence="5">ASAL</shortName>
        <ecNumber evidence="2 5">4.3.2.1</ecNumber>
    </recommendedName>
    <alternativeName>
        <fullName evidence="5">Arginosuccinase</fullName>
    </alternativeName>
</protein>
<comment type="subcellular location">
    <subcellularLocation>
        <location evidence="5">Cytoplasm</location>
    </subcellularLocation>
</comment>
<dbReference type="InterPro" id="IPR000362">
    <property type="entry name" value="Fumarate_lyase_fam"/>
</dbReference>
<proteinExistence type="inferred from homology"/>
<evidence type="ECO:0000313" key="9">
    <source>
        <dbReference type="Proteomes" id="UP000620075"/>
    </source>
</evidence>
<dbReference type="EMBL" id="JAEKNQ010000006">
    <property type="protein sequence ID" value="MBJ7601702.1"/>
    <property type="molecule type" value="Genomic_DNA"/>
</dbReference>
<dbReference type="SUPFAM" id="SSF48557">
    <property type="entry name" value="L-aspartase-like"/>
    <property type="match status" value="1"/>
</dbReference>
<comment type="pathway">
    <text evidence="1 5">Amino-acid biosynthesis; L-arginine biosynthesis; L-arginine from L-ornithine and carbamoyl phosphate: step 3/3.</text>
</comment>
<feature type="domain" description="Argininosuccinate lyase C-terminal" evidence="7">
    <location>
        <begin position="371"/>
        <end position="403"/>
    </location>
</feature>
<dbReference type="InterPro" id="IPR009049">
    <property type="entry name" value="Argininosuccinate_lyase"/>
</dbReference>
<dbReference type="Gene3D" id="1.10.275.10">
    <property type="entry name" value="Fumarase/aspartase (N-terminal domain)"/>
    <property type="match status" value="1"/>
</dbReference>
<accession>A0A934NG58</accession>
<keyword evidence="4 5" id="KW-0456">Lyase</keyword>
<dbReference type="Gene3D" id="1.10.40.30">
    <property type="entry name" value="Fumarase/aspartase (C-terminal domain)"/>
    <property type="match status" value="1"/>
</dbReference>
<evidence type="ECO:0000256" key="3">
    <source>
        <dbReference type="ARBA" id="ARBA00022571"/>
    </source>
</evidence>
<dbReference type="Pfam" id="PF14698">
    <property type="entry name" value="ASL_C2"/>
    <property type="match status" value="1"/>
</dbReference>
<comment type="catalytic activity">
    <reaction evidence="5">
        <text>2-(N(omega)-L-arginino)succinate = fumarate + L-arginine</text>
        <dbReference type="Rhea" id="RHEA:24020"/>
        <dbReference type="ChEBI" id="CHEBI:29806"/>
        <dbReference type="ChEBI" id="CHEBI:32682"/>
        <dbReference type="ChEBI" id="CHEBI:57472"/>
        <dbReference type="EC" id="4.3.2.1"/>
    </reaction>
</comment>
<evidence type="ECO:0000256" key="2">
    <source>
        <dbReference type="ARBA" id="ARBA00012338"/>
    </source>
</evidence>
<keyword evidence="5" id="KW-0028">Amino-acid biosynthesis</keyword>
<dbReference type="PROSITE" id="PS00163">
    <property type="entry name" value="FUMARATE_LYASES"/>
    <property type="match status" value="1"/>
</dbReference>
<dbReference type="Pfam" id="PF00206">
    <property type="entry name" value="Lyase_1"/>
    <property type="match status" value="1"/>
</dbReference>
<reference evidence="8 9" key="1">
    <citation type="submission" date="2020-10" db="EMBL/GenBank/DDBJ databases">
        <title>Ca. Dormibacterota MAGs.</title>
        <authorList>
            <person name="Montgomery K."/>
        </authorList>
    </citation>
    <scope>NUCLEOTIDE SEQUENCE [LARGE SCALE GENOMIC DNA]</scope>
    <source>
        <strain evidence="8">SC8811_S16_3</strain>
    </source>
</reference>
<dbReference type="FunFam" id="1.20.200.10:FF:000015">
    <property type="entry name" value="argininosuccinate lyase isoform X2"/>
    <property type="match status" value="1"/>
</dbReference>
<dbReference type="InterPro" id="IPR008948">
    <property type="entry name" value="L-Aspartase-like"/>
</dbReference>
<sequence length="443" mass="47755">MPTSAKGKLYSARFQEGLLPELEGFSSSLEIDIELAPYDIAGSIAHARGLQAARLLTKAQLRSVEKGLKQVGKEIASGKFVFQESDEDVHTAVERRLTELAPDAGARLHAGRSRNDQVALDLRLYCRAASGALVSALAALIAALGEQARRHAATAMPGYTHLQRAQPITVGWHLLAHAEPLLRDAERVRHAYAFADLLPLGSGALAGSTLPLLRQRVADELGFSGLTANTMDAVADRDFALDLIYACASIAIHLSRLGEDLVLWASAEFGFIQLADRVATGSSLMPQKKNPDIAELIRGRSGRAIGSLMSLLLVLKGLPLAYDRDLQEDKIALFPAVENALDCLEAARLLVVNLAFDSERLAQGLGDPGLYATDTAEQLVGRGVAFREAHQRVAAAVREGRHQPLWGAERSLELRGLDTTSRVTALEAEVAELHQWASSHPPF</sequence>
<evidence type="ECO:0000259" key="6">
    <source>
        <dbReference type="Pfam" id="PF00206"/>
    </source>
</evidence>
<feature type="domain" description="Fumarate lyase N-terminal" evidence="6">
    <location>
        <begin position="24"/>
        <end position="306"/>
    </location>
</feature>